<protein>
    <submittedName>
        <fullName evidence="1">Uncharacterized protein</fullName>
    </submittedName>
</protein>
<keyword evidence="2" id="KW-1185">Reference proteome</keyword>
<dbReference type="EMBL" id="AHAM01000338">
    <property type="protein sequence ID" value="EHK52326.1"/>
    <property type="molecule type" value="Genomic_DNA"/>
</dbReference>
<evidence type="ECO:0000313" key="1">
    <source>
        <dbReference type="EMBL" id="EHK52326.1"/>
    </source>
</evidence>
<dbReference type="AlphaFoldDB" id="H0I3W9"/>
<gene>
    <name evidence="1" type="ORF">MAXJ12_35931</name>
</gene>
<evidence type="ECO:0000313" key="2">
    <source>
        <dbReference type="Proteomes" id="UP000003250"/>
    </source>
</evidence>
<sequence>MVAELSHKSCTGSAAFQCPLQRLKPLGRKIPINRQRSKPFHQIRTPTFSFGSGVLQLYDPMTKLSDSNAFFPVRPIDETTQMRT</sequence>
<proteinExistence type="predicted"/>
<name>H0I3W9_9HYPH</name>
<dbReference type="Proteomes" id="UP000003250">
    <property type="component" value="Unassembled WGS sequence"/>
</dbReference>
<accession>H0I3W9</accession>
<reference evidence="1 2" key="1">
    <citation type="journal article" date="2012" name="J. Bacteriol.">
        <title>Draft Genome Sequence of Mesorhizobium alhagi CCNWXJ12-2T, a Novel Salt-Resistant Species Isolated from the Desert of Northwestern China.</title>
        <authorList>
            <person name="Zhou M."/>
            <person name="Chen W."/>
            <person name="Chen H."/>
            <person name="Wei G."/>
        </authorList>
    </citation>
    <scope>NUCLEOTIDE SEQUENCE [LARGE SCALE GENOMIC DNA]</scope>
    <source>
        <strain evidence="1 2">CCNWXJ12-2</strain>
    </source>
</reference>
<organism evidence="1 2">
    <name type="scientific">Mesorhizobium alhagi CCNWXJ12-2</name>
    <dbReference type="NCBI Taxonomy" id="1107882"/>
    <lineage>
        <taxon>Bacteria</taxon>
        <taxon>Pseudomonadati</taxon>
        <taxon>Pseudomonadota</taxon>
        <taxon>Alphaproteobacteria</taxon>
        <taxon>Hyphomicrobiales</taxon>
        <taxon>Phyllobacteriaceae</taxon>
        <taxon>Allomesorhizobium</taxon>
    </lineage>
</organism>